<dbReference type="InterPro" id="IPR002035">
    <property type="entry name" value="VWF_A"/>
</dbReference>
<evidence type="ECO:0000313" key="10">
    <source>
        <dbReference type="Proteomes" id="UP000006250"/>
    </source>
</evidence>
<dbReference type="InterPro" id="IPR011990">
    <property type="entry name" value="TPR-like_helical_dom_sf"/>
</dbReference>
<dbReference type="SMART" id="SM00327">
    <property type="entry name" value="VWA"/>
    <property type="match status" value="1"/>
</dbReference>
<dbReference type="SMART" id="SM00028">
    <property type="entry name" value="TPR"/>
    <property type="match status" value="2"/>
</dbReference>
<dbReference type="Pfam" id="PF13432">
    <property type="entry name" value="TPR_16"/>
    <property type="match status" value="1"/>
</dbReference>
<protein>
    <submittedName>
        <fullName evidence="9">Ssl1 domain protein</fullName>
    </submittedName>
</protein>
<dbReference type="PANTHER" id="PTHR22550">
    <property type="entry name" value="SPORE GERMINATION PROTEIN"/>
    <property type="match status" value="1"/>
</dbReference>
<feature type="compositionally biased region" description="Low complexity" evidence="6">
    <location>
        <begin position="517"/>
        <end position="528"/>
    </location>
</feature>
<dbReference type="SUPFAM" id="SSF48452">
    <property type="entry name" value="TPR-like"/>
    <property type="match status" value="1"/>
</dbReference>
<keyword evidence="10" id="KW-1185">Reference proteome</keyword>
<name>E1JTI6_SOLFR</name>
<keyword evidence="1" id="KW-1003">Cell membrane</keyword>
<dbReference type="eggNOG" id="COG0457">
    <property type="taxonomic scope" value="Bacteria"/>
</dbReference>
<dbReference type="Pfam" id="PF13519">
    <property type="entry name" value="VWA_2"/>
    <property type="match status" value="1"/>
</dbReference>
<dbReference type="RefSeq" id="WP_005991569.1">
    <property type="nucleotide sequence ID" value="NZ_AECZ01000004.1"/>
</dbReference>
<dbReference type="eggNOG" id="COG2304">
    <property type="taxonomic scope" value="Bacteria"/>
</dbReference>
<keyword evidence="3 7" id="KW-1133">Transmembrane helix</keyword>
<evidence type="ECO:0000313" key="9">
    <source>
        <dbReference type="EMBL" id="EFL52446.1"/>
    </source>
</evidence>
<keyword evidence="4 7" id="KW-0472">Membrane</keyword>
<dbReference type="InterPro" id="IPR019734">
    <property type="entry name" value="TPR_rpt"/>
</dbReference>
<dbReference type="SUPFAM" id="SSF53300">
    <property type="entry name" value="vWA-like"/>
    <property type="match status" value="1"/>
</dbReference>
<keyword evidence="2 7" id="KW-0812">Transmembrane</keyword>
<dbReference type="InterPro" id="IPR036465">
    <property type="entry name" value="vWFA_dom_sf"/>
</dbReference>
<feature type="repeat" description="TPR" evidence="5">
    <location>
        <begin position="380"/>
        <end position="413"/>
    </location>
</feature>
<dbReference type="STRING" id="596151.DesfrDRAFT_0935"/>
<feature type="repeat" description="TPR" evidence="5">
    <location>
        <begin position="416"/>
        <end position="449"/>
    </location>
</feature>
<dbReference type="AlphaFoldDB" id="E1JTI6"/>
<feature type="transmembrane region" description="Helical" evidence="7">
    <location>
        <begin position="6"/>
        <end position="27"/>
    </location>
</feature>
<proteinExistence type="predicted"/>
<dbReference type="InterPro" id="IPR050768">
    <property type="entry name" value="UPF0353/GerABKA_families"/>
</dbReference>
<sequence>MTFARPEFLALLVAVPVCASFLWLAGARRRGLAAFFPSVSGHGRLRRVKAILFLAGLALLALGAAGPRAGHVAAVVAPPPALRLLVAVDCSRSMLARDMAPDRLSAAKGLVRAVLAGLPHVAAGVVGFSGRAWLACPVTADRPALALFLDALSPAEAPLGGTSVTAALEACRLALTGARSGAILVLSDGEDTVPVRDATGSRPDDPPVFTVAVGGATPVAVPLPPEAGGGVLRDGEGRPVLVGVDAAGLAGLAQDTGGRFFRLAPDAPSPASGIVAALAAQAAAKGHAAATVDAPADRSALCYAAGLALLVLDLLLVPLGKGGGAAVLAVAVLGATALPARAGDPAAKDVSRGIAAFAADDAATALEAFLAARVWRPDSPEILYDIGTAYYRLGRFDEAGRMFARAASAGSPALQARALYNQGNAACRQGDAEGAGRLYAASLAVDPSDAEAKANLEWLRSGADPCRKGGQDAGEPGSKPGRTQDAAAGGEGKADAPGKAPAPVGQDDGSGKREGPDGPAASADAPPSAEKEGPANAPVSGASGQKAGEKRARSAGKLGDPVLDRVPDLTGLPTPPLYGRPSVAKDW</sequence>
<dbReference type="PROSITE" id="PS50005">
    <property type="entry name" value="TPR"/>
    <property type="match status" value="2"/>
</dbReference>
<evidence type="ECO:0000256" key="5">
    <source>
        <dbReference type="PROSITE-ProRule" id="PRU00339"/>
    </source>
</evidence>
<comment type="caution">
    <text evidence="9">The sequence shown here is derived from an EMBL/GenBank/DDBJ whole genome shotgun (WGS) entry which is preliminary data.</text>
</comment>
<dbReference type="PANTHER" id="PTHR22550:SF5">
    <property type="entry name" value="LEUCINE ZIPPER PROTEIN 4"/>
    <property type="match status" value="1"/>
</dbReference>
<keyword evidence="5" id="KW-0802">TPR repeat</keyword>
<dbReference type="Proteomes" id="UP000006250">
    <property type="component" value="Unassembled WGS sequence"/>
</dbReference>
<evidence type="ECO:0000256" key="7">
    <source>
        <dbReference type="SAM" id="Phobius"/>
    </source>
</evidence>
<dbReference type="Gene3D" id="1.25.40.10">
    <property type="entry name" value="Tetratricopeptide repeat domain"/>
    <property type="match status" value="1"/>
</dbReference>
<feature type="region of interest" description="Disordered" evidence="6">
    <location>
        <begin position="462"/>
        <end position="587"/>
    </location>
</feature>
<evidence type="ECO:0000256" key="3">
    <source>
        <dbReference type="ARBA" id="ARBA00022989"/>
    </source>
</evidence>
<dbReference type="EMBL" id="AECZ01000004">
    <property type="protein sequence ID" value="EFL52446.1"/>
    <property type="molecule type" value="Genomic_DNA"/>
</dbReference>
<feature type="domain" description="VWFA" evidence="8">
    <location>
        <begin position="81"/>
        <end position="279"/>
    </location>
</feature>
<evidence type="ECO:0000256" key="1">
    <source>
        <dbReference type="ARBA" id="ARBA00022475"/>
    </source>
</evidence>
<evidence type="ECO:0000256" key="6">
    <source>
        <dbReference type="SAM" id="MobiDB-lite"/>
    </source>
</evidence>
<accession>E1JTI6</accession>
<organism evidence="9 10">
    <name type="scientific">Solidesulfovibrio fructosivorans JJ]</name>
    <dbReference type="NCBI Taxonomy" id="596151"/>
    <lineage>
        <taxon>Bacteria</taxon>
        <taxon>Pseudomonadati</taxon>
        <taxon>Thermodesulfobacteriota</taxon>
        <taxon>Desulfovibrionia</taxon>
        <taxon>Desulfovibrionales</taxon>
        <taxon>Desulfovibrionaceae</taxon>
        <taxon>Solidesulfovibrio</taxon>
    </lineage>
</organism>
<dbReference type="OrthoDB" id="9807628at2"/>
<dbReference type="Gene3D" id="3.40.50.410">
    <property type="entry name" value="von Willebrand factor, type A domain"/>
    <property type="match status" value="1"/>
</dbReference>
<evidence type="ECO:0000256" key="2">
    <source>
        <dbReference type="ARBA" id="ARBA00022692"/>
    </source>
</evidence>
<evidence type="ECO:0000256" key="4">
    <source>
        <dbReference type="ARBA" id="ARBA00023136"/>
    </source>
</evidence>
<feature type="transmembrane region" description="Helical" evidence="7">
    <location>
        <begin position="48"/>
        <end position="65"/>
    </location>
</feature>
<evidence type="ECO:0000259" key="8">
    <source>
        <dbReference type="SMART" id="SM00327"/>
    </source>
</evidence>
<reference evidence="9 10" key="1">
    <citation type="submission" date="2010-08" db="EMBL/GenBank/DDBJ databases">
        <title>The draft genome of Desulfovibrio fructosovorans JJ.</title>
        <authorList>
            <consortium name="US DOE Joint Genome Institute (JGI-PGF)"/>
            <person name="Lucas S."/>
            <person name="Copeland A."/>
            <person name="Lapidus A."/>
            <person name="Cheng J.-F."/>
            <person name="Bruce D."/>
            <person name="Goodwin L."/>
            <person name="Pitluck S."/>
            <person name="Land M.L."/>
            <person name="Hauser L."/>
            <person name="Chang Y.-J."/>
            <person name="Jeffries C."/>
            <person name="Wall J.D."/>
            <person name="Stahl D.A."/>
            <person name="Arkin A.P."/>
            <person name="Dehal P."/>
            <person name="Stolyar S.M."/>
            <person name="Hazen T.C."/>
            <person name="Woyke T.J."/>
        </authorList>
    </citation>
    <scope>NUCLEOTIDE SEQUENCE [LARGE SCALE GENOMIC DNA]</scope>
    <source>
        <strain evidence="9 10">JJ</strain>
    </source>
</reference>
<gene>
    <name evidence="9" type="ORF">DesfrDRAFT_0935</name>
</gene>